<proteinExistence type="predicted"/>
<keyword evidence="1" id="KW-1133">Transmembrane helix</keyword>
<organism evidence="2 3">
    <name type="scientific">Bacillus phage phiS58</name>
    <dbReference type="NCBI Taxonomy" id="1643327"/>
    <lineage>
        <taxon>Viruses</taxon>
        <taxon>Duplodnaviria</taxon>
        <taxon>Heunggongvirae</taxon>
        <taxon>Uroviricota</taxon>
        <taxon>Caudoviricetes</taxon>
        <taxon>Waukeshavirus</taxon>
        <taxon>Waukeshavirus waukesha92</taxon>
    </lineage>
</organism>
<gene>
    <name evidence="2" type="ORF">XO29_0032</name>
</gene>
<keyword evidence="1" id="KW-0472">Membrane</keyword>
<reference evidence="2 3" key="1">
    <citation type="submission" date="2015-10" db="EMBL/GenBank/DDBJ databases">
        <title>Whole Genome sequencing of Bacillus ACT Group Temperature Bacteriophages.</title>
        <authorList>
            <person name="Fouts D.E."/>
            <person name="Rasko D.A."/>
            <person name="Cer R.R."/>
            <person name="Jiang L."/>
            <person name="Fedorova N.B."/>
            <person name="Shvartsbeyn A."/>
            <person name="Read T.D."/>
            <person name="Gill S.R."/>
            <person name="Klumpp J."/>
            <person name="Calendar R."/>
        </authorList>
    </citation>
    <scope>NUCLEOTIDE SEQUENCE [LARGE SCALE GENOMIC DNA]</scope>
</reference>
<feature type="transmembrane region" description="Helical" evidence="1">
    <location>
        <begin position="33"/>
        <end position="51"/>
    </location>
</feature>
<keyword evidence="1" id="KW-0812">Transmembrane</keyword>
<evidence type="ECO:0000313" key="3">
    <source>
        <dbReference type="Proteomes" id="UP000223661"/>
    </source>
</evidence>
<dbReference type="EMBL" id="KT970646">
    <property type="protein sequence ID" value="ALO79934.1"/>
    <property type="molecule type" value="Genomic_DNA"/>
</dbReference>
<evidence type="ECO:0000256" key="1">
    <source>
        <dbReference type="SAM" id="Phobius"/>
    </source>
</evidence>
<sequence>MLHYDIKTQINTFRCEIINSTCGYPYLSTKKTVIYLTVFSFTLLFSTKFCYHKKSRYINCKCKFFI</sequence>
<evidence type="ECO:0000313" key="2">
    <source>
        <dbReference type="EMBL" id="ALO79934.1"/>
    </source>
</evidence>
<name>A0A0S2MVJ3_9CAUD</name>
<dbReference type="Proteomes" id="UP000223661">
    <property type="component" value="Segment"/>
</dbReference>
<accession>A0A0S2MVJ3</accession>
<protein>
    <submittedName>
        <fullName evidence="2">Uncharacterized protein</fullName>
    </submittedName>
</protein>